<dbReference type="EMBL" id="CAEMXZ010000001">
    <property type="protein sequence ID" value="CAB4322294.1"/>
    <property type="molecule type" value="Genomic_DNA"/>
</dbReference>
<dbReference type="AlphaFoldDB" id="A0A6J5Y838"/>
<dbReference type="InterPro" id="IPR050834">
    <property type="entry name" value="Glycosyltransf_2"/>
</dbReference>
<organism evidence="2">
    <name type="scientific">freshwater metagenome</name>
    <dbReference type="NCBI Taxonomy" id="449393"/>
    <lineage>
        <taxon>unclassified sequences</taxon>
        <taxon>metagenomes</taxon>
        <taxon>ecological metagenomes</taxon>
    </lineage>
</organism>
<dbReference type="PANTHER" id="PTHR43685">
    <property type="entry name" value="GLYCOSYLTRANSFERASE"/>
    <property type="match status" value="1"/>
</dbReference>
<dbReference type="Pfam" id="PF00535">
    <property type="entry name" value="Glycos_transf_2"/>
    <property type="match status" value="1"/>
</dbReference>
<proteinExistence type="predicted"/>
<dbReference type="CDD" id="cd00761">
    <property type="entry name" value="Glyco_tranf_GTA_type"/>
    <property type="match status" value="1"/>
</dbReference>
<dbReference type="PANTHER" id="PTHR43685:SF2">
    <property type="entry name" value="GLYCOSYLTRANSFERASE 2-LIKE DOMAIN-CONTAINING PROTEIN"/>
    <property type="match status" value="1"/>
</dbReference>
<dbReference type="SUPFAM" id="SSF53448">
    <property type="entry name" value="Nucleotide-diphospho-sugar transferases"/>
    <property type="match status" value="1"/>
</dbReference>
<gene>
    <name evidence="2" type="ORF">UFOPK1392_00028</name>
    <name evidence="3" type="ORF">UFOPK3733_00193</name>
</gene>
<dbReference type="InterPro" id="IPR029044">
    <property type="entry name" value="Nucleotide-diphossugar_trans"/>
</dbReference>
<protein>
    <submittedName>
        <fullName evidence="2">Unannotated protein</fullName>
    </submittedName>
</protein>
<sequence length="318" mass="34906">MNKDDAGADAPPARDVHCLEASVIIPAYQVEHLISECLDAIGPQLVAGRHELIVVDDASTDGTAAEVRRWSAAHPGVPLSLLVAPKRCGANASRNAGALHASGRLLAFTDGDDLVREGWVDSMVQASAHSAFLAGAVHDLHTNAPITYEFRFTSIKYAHGNSMAVARKLLVELEGFDPRIFRGGTEVEFAARMKQQFAITPTEVPGAITLYRQPTTSTGTLLRIYRRQYGHVLIGRLHPDLVPADSSYRSIRTALRLITTEVCQLLRRRAPSRDLCLQNIVRAASRIVAILRLRLITPGDRRTFSESLDGYRVEIDNR</sequence>
<accession>A0A6J5Y838</accession>
<evidence type="ECO:0000259" key="1">
    <source>
        <dbReference type="Pfam" id="PF00535"/>
    </source>
</evidence>
<name>A0A6J5Y838_9ZZZZ</name>
<dbReference type="Gene3D" id="3.90.550.10">
    <property type="entry name" value="Spore Coat Polysaccharide Biosynthesis Protein SpsA, Chain A"/>
    <property type="match status" value="1"/>
</dbReference>
<feature type="domain" description="Glycosyltransferase 2-like" evidence="1">
    <location>
        <begin position="22"/>
        <end position="126"/>
    </location>
</feature>
<evidence type="ECO:0000313" key="2">
    <source>
        <dbReference type="EMBL" id="CAB4322294.1"/>
    </source>
</evidence>
<dbReference type="InterPro" id="IPR001173">
    <property type="entry name" value="Glyco_trans_2-like"/>
</dbReference>
<evidence type="ECO:0000313" key="3">
    <source>
        <dbReference type="EMBL" id="CAB4923081.1"/>
    </source>
</evidence>
<dbReference type="EMBL" id="CAFBNC010000005">
    <property type="protein sequence ID" value="CAB4923081.1"/>
    <property type="molecule type" value="Genomic_DNA"/>
</dbReference>
<reference evidence="2" key="1">
    <citation type="submission" date="2020-05" db="EMBL/GenBank/DDBJ databases">
        <authorList>
            <person name="Chiriac C."/>
            <person name="Salcher M."/>
            <person name="Ghai R."/>
            <person name="Kavagutti S V."/>
        </authorList>
    </citation>
    <scope>NUCLEOTIDE SEQUENCE</scope>
</reference>